<evidence type="ECO:0000256" key="16">
    <source>
        <dbReference type="RuleBase" id="RU003431"/>
    </source>
</evidence>
<evidence type="ECO:0000256" key="10">
    <source>
        <dbReference type="ARBA" id="ARBA00023136"/>
    </source>
</evidence>
<name>A0ABM1NBT2_NICVS</name>
<evidence type="ECO:0000256" key="13">
    <source>
        <dbReference type="ARBA" id="ARBA00023239"/>
    </source>
</evidence>
<dbReference type="InterPro" id="IPR000719">
    <property type="entry name" value="Prot_kinase_dom"/>
</dbReference>
<proteinExistence type="inferred from homology"/>
<feature type="signal peptide" evidence="19">
    <location>
        <begin position="1"/>
        <end position="15"/>
    </location>
</feature>
<feature type="domain" description="Protein kinase" evidence="20">
    <location>
        <begin position="545"/>
        <end position="824"/>
    </location>
</feature>
<dbReference type="PANTHER" id="PTHR11920">
    <property type="entry name" value="GUANYLYL CYCLASE"/>
    <property type="match status" value="1"/>
</dbReference>
<keyword evidence="11" id="KW-0675">Receptor</keyword>
<feature type="region of interest" description="Disordered" evidence="17">
    <location>
        <begin position="1083"/>
        <end position="1110"/>
    </location>
</feature>
<keyword evidence="9" id="KW-0342">GTP-binding</keyword>
<dbReference type="SUPFAM" id="SSF56112">
    <property type="entry name" value="Protein kinase-like (PK-like)"/>
    <property type="match status" value="1"/>
</dbReference>
<keyword evidence="13 15" id="KW-0456">Lyase</keyword>
<gene>
    <name evidence="23" type="primary">LOC108567969</name>
</gene>
<feature type="transmembrane region" description="Helical" evidence="18">
    <location>
        <begin position="479"/>
        <end position="500"/>
    </location>
</feature>
<keyword evidence="7" id="KW-0547">Nucleotide-binding</keyword>
<evidence type="ECO:0000256" key="18">
    <source>
        <dbReference type="SAM" id="Phobius"/>
    </source>
</evidence>
<protein>
    <recommendedName>
        <fullName evidence="3 16">Guanylate cyclase</fullName>
        <ecNumber evidence="3 16">4.6.1.2</ecNumber>
    </recommendedName>
</protein>
<keyword evidence="6 19" id="KW-0732">Signal</keyword>
<dbReference type="PROSITE" id="PS50125">
    <property type="entry name" value="GUANYLATE_CYCLASE_2"/>
    <property type="match status" value="1"/>
</dbReference>
<keyword evidence="14 16" id="KW-0141">cGMP biosynthesis</keyword>
<keyword evidence="4" id="KW-1003">Cell membrane</keyword>
<evidence type="ECO:0000256" key="9">
    <source>
        <dbReference type="ARBA" id="ARBA00023134"/>
    </source>
</evidence>
<comment type="subcellular location">
    <subcellularLocation>
        <location evidence="2">Cell membrane</location>
        <topology evidence="2">Single-pass type I membrane protein</topology>
    </subcellularLocation>
</comment>
<dbReference type="InterPro" id="IPR001054">
    <property type="entry name" value="A/G_cyclase"/>
</dbReference>
<keyword evidence="12" id="KW-0325">Glycoprotein</keyword>
<dbReference type="SUPFAM" id="SSF53822">
    <property type="entry name" value="Periplasmic binding protein-like I"/>
    <property type="match status" value="1"/>
</dbReference>
<evidence type="ECO:0000256" key="1">
    <source>
        <dbReference type="ARBA" id="ARBA00001436"/>
    </source>
</evidence>
<evidence type="ECO:0000256" key="8">
    <source>
        <dbReference type="ARBA" id="ARBA00022989"/>
    </source>
</evidence>
<dbReference type="Pfam" id="PF01094">
    <property type="entry name" value="ANF_receptor"/>
    <property type="match status" value="1"/>
</dbReference>
<organism evidence="22 23">
    <name type="scientific">Nicrophorus vespilloides</name>
    <name type="common">Boreal carrion beetle</name>
    <dbReference type="NCBI Taxonomy" id="110193"/>
    <lineage>
        <taxon>Eukaryota</taxon>
        <taxon>Metazoa</taxon>
        <taxon>Ecdysozoa</taxon>
        <taxon>Arthropoda</taxon>
        <taxon>Hexapoda</taxon>
        <taxon>Insecta</taxon>
        <taxon>Pterygota</taxon>
        <taxon>Neoptera</taxon>
        <taxon>Endopterygota</taxon>
        <taxon>Coleoptera</taxon>
        <taxon>Polyphaga</taxon>
        <taxon>Staphyliniformia</taxon>
        <taxon>Silphidae</taxon>
        <taxon>Nicrophorinae</taxon>
        <taxon>Nicrophorus</taxon>
    </lineage>
</organism>
<evidence type="ECO:0000256" key="15">
    <source>
        <dbReference type="RuleBase" id="RU000405"/>
    </source>
</evidence>
<dbReference type="InterPro" id="IPR001245">
    <property type="entry name" value="Ser-Thr/Tyr_kinase_cat_dom"/>
</dbReference>
<evidence type="ECO:0000256" key="19">
    <source>
        <dbReference type="SAM" id="SignalP"/>
    </source>
</evidence>
<dbReference type="PROSITE" id="PS00452">
    <property type="entry name" value="GUANYLATE_CYCLASE_1"/>
    <property type="match status" value="1"/>
</dbReference>
<dbReference type="PANTHER" id="PTHR11920:SF494">
    <property type="entry name" value="ATRIAL NATRIURETIC PEPTIDE RECEPTOR 2"/>
    <property type="match status" value="1"/>
</dbReference>
<evidence type="ECO:0000313" key="22">
    <source>
        <dbReference type="Proteomes" id="UP000695000"/>
    </source>
</evidence>
<dbReference type="InterPro" id="IPR018297">
    <property type="entry name" value="A/G_cyclase_CS"/>
</dbReference>
<dbReference type="CDD" id="cd14042">
    <property type="entry name" value="PK_GC-A_B"/>
    <property type="match status" value="1"/>
</dbReference>
<dbReference type="PRINTS" id="PR00255">
    <property type="entry name" value="NATPEPTIDER"/>
</dbReference>
<dbReference type="Gene3D" id="3.30.70.1230">
    <property type="entry name" value="Nucleotide cyclase"/>
    <property type="match status" value="1"/>
</dbReference>
<keyword evidence="5 18" id="KW-0812">Transmembrane</keyword>
<evidence type="ECO:0000256" key="5">
    <source>
        <dbReference type="ARBA" id="ARBA00022692"/>
    </source>
</evidence>
<dbReference type="InterPro" id="IPR011009">
    <property type="entry name" value="Kinase-like_dom_sf"/>
</dbReference>
<feature type="domain" description="Guanylate cyclase" evidence="21">
    <location>
        <begin position="901"/>
        <end position="1031"/>
    </location>
</feature>
<dbReference type="Gene3D" id="3.40.50.2300">
    <property type="match status" value="3"/>
</dbReference>
<evidence type="ECO:0000256" key="4">
    <source>
        <dbReference type="ARBA" id="ARBA00022475"/>
    </source>
</evidence>
<dbReference type="EC" id="4.6.1.2" evidence="3 16"/>
<evidence type="ECO:0000259" key="21">
    <source>
        <dbReference type="PROSITE" id="PS50125"/>
    </source>
</evidence>
<dbReference type="InterPro" id="IPR050401">
    <property type="entry name" value="Cyclic_nucleotide_synthase"/>
</dbReference>
<dbReference type="InterPro" id="IPR001828">
    <property type="entry name" value="ANF_lig-bd_rcpt"/>
</dbReference>
<keyword evidence="22" id="KW-1185">Reference proteome</keyword>
<dbReference type="InterPro" id="IPR029787">
    <property type="entry name" value="Nucleotide_cyclase"/>
</dbReference>
<evidence type="ECO:0000259" key="20">
    <source>
        <dbReference type="PROSITE" id="PS50011"/>
    </source>
</evidence>
<dbReference type="SUPFAM" id="SSF55073">
    <property type="entry name" value="Nucleotide cyclase"/>
    <property type="match status" value="1"/>
</dbReference>
<comment type="similarity">
    <text evidence="15">Belongs to the adenylyl cyclase class-4/guanylyl cyclase family.</text>
</comment>
<evidence type="ECO:0000256" key="7">
    <source>
        <dbReference type="ARBA" id="ARBA00022741"/>
    </source>
</evidence>
<evidence type="ECO:0000256" key="3">
    <source>
        <dbReference type="ARBA" id="ARBA00012202"/>
    </source>
</evidence>
<evidence type="ECO:0000256" key="12">
    <source>
        <dbReference type="ARBA" id="ARBA00023180"/>
    </source>
</evidence>
<dbReference type="Gene3D" id="1.10.510.10">
    <property type="entry name" value="Transferase(Phosphotransferase) domain 1"/>
    <property type="match status" value="1"/>
</dbReference>
<keyword evidence="8 18" id="KW-1133">Transmembrane helix</keyword>
<dbReference type="InterPro" id="IPR001170">
    <property type="entry name" value="ANPR/GUC"/>
</dbReference>
<evidence type="ECO:0000313" key="23">
    <source>
        <dbReference type="RefSeq" id="XP_017784282.1"/>
    </source>
</evidence>
<keyword evidence="10 18" id="KW-0472">Membrane</keyword>
<evidence type="ECO:0000256" key="17">
    <source>
        <dbReference type="SAM" id="MobiDB-lite"/>
    </source>
</evidence>
<evidence type="ECO:0000256" key="11">
    <source>
        <dbReference type="ARBA" id="ARBA00023170"/>
    </source>
</evidence>
<comment type="catalytic activity">
    <reaction evidence="1 16">
        <text>GTP = 3',5'-cyclic GMP + diphosphate</text>
        <dbReference type="Rhea" id="RHEA:13665"/>
        <dbReference type="ChEBI" id="CHEBI:33019"/>
        <dbReference type="ChEBI" id="CHEBI:37565"/>
        <dbReference type="ChEBI" id="CHEBI:57746"/>
        <dbReference type="EC" id="4.6.1.2"/>
    </reaction>
</comment>
<dbReference type="RefSeq" id="XP_017784282.1">
    <property type="nucleotide sequence ID" value="XM_017928793.1"/>
</dbReference>
<feature type="chain" id="PRO_5045789067" description="Guanylate cyclase" evidence="19">
    <location>
        <begin position="16"/>
        <end position="1138"/>
    </location>
</feature>
<dbReference type="PROSITE" id="PS50011">
    <property type="entry name" value="PROTEIN_KINASE_DOM"/>
    <property type="match status" value="1"/>
</dbReference>
<dbReference type="Pfam" id="PF07714">
    <property type="entry name" value="PK_Tyr_Ser-Thr"/>
    <property type="match status" value="1"/>
</dbReference>
<reference evidence="23" key="1">
    <citation type="submission" date="2025-08" db="UniProtKB">
        <authorList>
            <consortium name="RefSeq"/>
        </authorList>
    </citation>
    <scope>IDENTIFICATION</scope>
    <source>
        <tissue evidence="23">Whole Larva</tissue>
    </source>
</reference>
<dbReference type="CDD" id="cd07302">
    <property type="entry name" value="CHD"/>
    <property type="match status" value="1"/>
</dbReference>
<sequence length="1138" mass="128296">MFVLLILVILSCSDATPFQPWDTRNCKSATDTCRPEEQVMRPCEPICIGANCTLRVAIILPESEFYIVNADAALNELQLAEKFTKNSGILPQDLTVNFSIYNDQCKQGYATVAAVDAYTDHCSHVIFGPVCDYCTASVGRTVQYLASYGTPLISPGGFSFDFVIEKIKCDQEFFMLVNAGIMDYLSFGEFLYLMMIRFKWVNFTLMYEKYDQNQVGGDQGCQLLMKSFMELIKNMELKSKFVDGDIVMLKMSYEDYLTQKVGVDYGIVVLCTSPEHTREIMLEAEKLKMTESGEYVFLNFDMYSNSTRPSQPWYNQNDTLENNEKARRAYKSLLTFTPWDEAQIVEGTANQTSPGSVYLDGIYDGFVLYAHVLQDLLFGNNDTENVVLRGVDVVSKMFGYRYIGKHDKKIVINCNGQRVAKYALMQMNGEDKFHIVAEYNTLDKEVQMLKNITWVSGTQPGDTPVCGYDNSKCPTEVNVFLIVACVAVGIALIIFSAFLYRHYKLEADIASMTWKVNYDDINFFEKPRSSIYSSCGSIAKRGSQATLVSDMDAGSLAGDRQLYTTVGYYKAIRVAVKRLKDAKIELNRSQLKEMKAMKDLSNDHLVKFYGACLDSPHCCILTEYCPKGSLQDVLENAEVKLDWVFRLSLIHDIVRGMQYLHNSDIKSHGALKSSNCVVDSRFVLKITDFGMGFIRCYALDDSSDGHNQETHSYWERQLWTAPELLRINNRPMQGTQKGDVYSFAIIVHEIVTRQGVFYLGNNNNISKSEIVEGVKKGAEGPNGQLLRPLIDENTCDDDVSGLMQRCWTEEAADRPDFNALKNTIRKINRGNGNDGNLLDNLLSRMEQYANNLETLVEERTADYLEEKRKCEELLYQLLPKSVALQLITGNSVIAETFDQVTIYFSDIVGFTTLSAQSTPLEVVYLLNDLYTSFDSIIEEFDVYKVETIGDAYMVVSGLPERNGNKHACEIARMSLALLAQVRKFKIRHRPQDPLKLRIGMHTGPCVAGVVGLKMPRYCLFGDTVNTASRMESNGEPLKIHVSTATKKVLENFKTFDLECRGNIEIKGKGKMTTYWLKGEIKPPVEKPKTMPKPTVSTPMPKREITFSNNTGSLNTVDTSVDEAAIPLLSIIIPDNSQN</sequence>
<dbReference type="InterPro" id="IPR028082">
    <property type="entry name" value="Peripla_BP_I"/>
</dbReference>
<evidence type="ECO:0000256" key="14">
    <source>
        <dbReference type="ARBA" id="ARBA00023293"/>
    </source>
</evidence>
<dbReference type="SMART" id="SM00044">
    <property type="entry name" value="CYCc"/>
    <property type="match status" value="1"/>
</dbReference>
<evidence type="ECO:0000256" key="6">
    <source>
        <dbReference type="ARBA" id="ARBA00022729"/>
    </source>
</evidence>
<dbReference type="Pfam" id="PF00211">
    <property type="entry name" value="Guanylate_cyc"/>
    <property type="match status" value="1"/>
</dbReference>
<accession>A0ABM1NBT2</accession>
<evidence type="ECO:0000256" key="2">
    <source>
        <dbReference type="ARBA" id="ARBA00004251"/>
    </source>
</evidence>
<dbReference type="GeneID" id="108567969"/>
<dbReference type="Proteomes" id="UP000695000">
    <property type="component" value="Unplaced"/>
</dbReference>